<keyword evidence="2" id="KW-0285">Flavoprotein</keyword>
<dbReference type="Pfam" id="PF00743">
    <property type="entry name" value="FMO-like"/>
    <property type="match status" value="1"/>
</dbReference>
<keyword evidence="3" id="KW-0274">FAD</keyword>
<evidence type="ECO:0000256" key="1">
    <source>
        <dbReference type="ARBA" id="ARBA00010139"/>
    </source>
</evidence>
<dbReference type="GO" id="GO:0050661">
    <property type="term" value="F:NADP binding"/>
    <property type="evidence" value="ECO:0007669"/>
    <property type="project" value="InterPro"/>
</dbReference>
<name>A0A7Y9ZFL4_9ACTN</name>
<evidence type="ECO:0000256" key="3">
    <source>
        <dbReference type="ARBA" id="ARBA00022827"/>
    </source>
</evidence>
<dbReference type="InterPro" id="IPR051209">
    <property type="entry name" value="FAD-bind_Monooxygenase_sf"/>
</dbReference>
<dbReference type="Proteomes" id="UP000562045">
    <property type="component" value="Unassembled WGS sequence"/>
</dbReference>
<proteinExistence type="inferred from homology"/>
<dbReference type="PANTHER" id="PTHR42877:SF4">
    <property type="entry name" value="FAD_NAD(P)-BINDING DOMAIN-CONTAINING PROTEIN-RELATED"/>
    <property type="match status" value="1"/>
</dbReference>
<accession>A0A7Y9ZFL4</accession>
<reference evidence="5 6" key="1">
    <citation type="submission" date="2020-07" db="EMBL/GenBank/DDBJ databases">
        <title>Sequencing the genomes of 1000 actinobacteria strains.</title>
        <authorList>
            <person name="Klenk H.-P."/>
        </authorList>
    </citation>
    <scope>NUCLEOTIDE SEQUENCE [LARGE SCALE GENOMIC DNA]</scope>
    <source>
        <strain evidence="5 6">DSM 15131</strain>
    </source>
</reference>
<sequence>MKPLTPNQEPLAGPHDVAIIGTGFSGIAAATALRKEGVRDFVLFERSDDIGGTWLVNRYPGAEVDLESHIYSFSFEPHDWTRTHADWRELLAYLQGVARKWGLYERTLLSTGVADVSWDESSRTWTIRDEAGRQHGPFKAVISAVGFLNTPLVPPFMRGETVFEGDLCHTSTWRDELSLEGKAVGVLGTGSSAVQVVTEAERQGSSVKVFQIEPNWLLPKGARDFTPAERRWNKLKPVYYFRRYRLYLDYDLRQYNASHARVDGRVNKKRLAAARDYLHQEMGDRPELERLLTPDFSVEARRTVISDTYYRSLRSPKVQLVPHAVADVTPSGVVDATGEKHDLDIIVLATGFDAANFISTYRTTGEDGIVLREQWEGGADAFLGVMTPNFPNFFMIFGPNTSGIPLVTYYEAQARFAAKQVRRLASGQVSKITVKTWLHDLYNRRLQRRLGKTVWGEVANYFQGTSGKVVSQWPYSPTSYLLGLRLARWFGTDAE</sequence>
<dbReference type="EMBL" id="JACBZM010000001">
    <property type="protein sequence ID" value="NYI44539.1"/>
    <property type="molecule type" value="Genomic_DNA"/>
</dbReference>
<dbReference type="InterPro" id="IPR020946">
    <property type="entry name" value="Flavin_mOase-like"/>
</dbReference>
<gene>
    <name evidence="5" type="ORF">BJ993_001619</name>
</gene>
<dbReference type="GO" id="GO:0050660">
    <property type="term" value="F:flavin adenine dinucleotide binding"/>
    <property type="evidence" value="ECO:0007669"/>
    <property type="project" value="InterPro"/>
</dbReference>
<comment type="caution">
    <text evidence="5">The sequence shown here is derived from an EMBL/GenBank/DDBJ whole genome shotgun (WGS) entry which is preliminary data.</text>
</comment>
<dbReference type="AlphaFoldDB" id="A0A7Y9ZFL4"/>
<dbReference type="InterPro" id="IPR036188">
    <property type="entry name" value="FAD/NAD-bd_sf"/>
</dbReference>
<keyword evidence="4" id="KW-0560">Oxidoreductase</keyword>
<dbReference type="PRINTS" id="PR00419">
    <property type="entry name" value="ADXRDTASE"/>
</dbReference>
<evidence type="ECO:0000256" key="4">
    <source>
        <dbReference type="ARBA" id="ARBA00023002"/>
    </source>
</evidence>
<organism evidence="5 6">
    <name type="scientific">Nocardioides aromaticivorans</name>
    <dbReference type="NCBI Taxonomy" id="200618"/>
    <lineage>
        <taxon>Bacteria</taxon>
        <taxon>Bacillati</taxon>
        <taxon>Actinomycetota</taxon>
        <taxon>Actinomycetes</taxon>
        <taxon>Propionibacteriales</taxon>
        <taxon>Nocardioidaceae</taxon>
        <taxon>Nocardioides</taxon>
    </lineage>
</organism>
<dbReference type="PANTHER" id="PTHR42877">
    <property type="entry name" value="L-ORNITHINE N(5)-MONOOXYGENASE-RELATED"/>
    <property type="match status" value="1"/>
</dbReference>
<dbReference type="GO" id="GO:0004499">
    <property type="term" value="F:N,N-dimethylaniline monooxygenase activity"/>
    <property type="evidence" value="ECO:0007669"/>
    <property type="project" value="InterPro"/>
</dbReference>
<comment type="similarity">
    <text evidence="1">Belongs to the FAD-binding monooxygenase family.</text>
</comment>
<dbReference type="SUPFAM" id="SSF51905">
    <property type="entry name" value="FAD/NAD(P)-binding domain"/>
    <property type="match status" value="1"/>
</dbReference>
<evidence type="ECO:0000256" key="2">
    <source>
        <dbReference type="ARBA" id="ARBA00022630"/>
    </source>
</evidence>
<dbReference type="RefSeq" id="WP_207007328.1">
    <property type="nucleotide sequence ID" value="NZ_CP022295.1"/>
</dbReference>
<evidence type="ECO:0000313" key="6">
    <source>
        <dbReference type="Proteomes" id="UP000562045"/>
    </source>
</evidence>
<evidence type="ECO:0000313" key="5">
    <source>
        <dbReference type="EMBL" id="NYI44539.1"/>
    </source>
</evidence>
<dbReference type="Gene3D" id="3.50.50.60">
    <property type="entry name" value="FAD/NAD(P)-binding domain"/>
    <property type="match status" value="2"/>
</dbReference>
<protein>
    <submittedName>
        <fullName evidence="5">Cation diffusion facilitator CzcD-associated flavoprotein CzcO</fullName>
    </submittedName>
</protein>